<sequence length="146" mass="16149">MVVRGPRERTVYDALWRVAAIKVHLSKTGEKEAMVVKNEYGESYKQDLKANNLRGQFYKCWDQSGVQSNIRFDSRGNCIESAIQYAAEPGSILDWSAEIGELNSTEYTTGSSINAIGRAWHIATAQGDGIINTFDVAAVEEGSYCC</sequence>
<evidence type="ECO:0000313" key="2">
    <source>
        <dbReference type="Proteomes" id="UP000002499"/>
    </source>
</evidence>
<dbReference type="Proteomes" id="UP000002499">
    <property type="component" value="Unassembled WGS sequence"/>
</dbReference>
<proteinExistence type="predicted"/>
<dbReference type="Gene3D" id="2.180.10.10">
    <property type="entry name" value="RHS repeat-associated core"/>
    <property type="match status" value="1"/>
</dbReference>
<name>E9DXF0_METAQ</name>
<accession>E9DXF0</accession>
<evidence type="ECO:0000313" key="1">
    <source>
        <dbReference type="EMBL" id="EFY91708.1"/>
    </source>
</evidence>
<dbReference type="InParanoid" id="E9DXF0"/>
<dbReference type="OrthoDB" id="5426877at2759"/>
<organism evidence="2">
    <name type="scientific">Metarhizium acridum (strain CQMa 102)</name>
    <dbReference type="NCBI Taxonomy" id="655827"/>
    <lineage>
        <taxon>Eukaryota</taxon>
        <taxon>Fungi</taxon>
        <taxon>Dikarya</taxon>
        <taxon>Ascomycota</taxon>
        <taxon>Pezizomycotina</taxon>
        <taxon>Sordariomycetes</taxon>
        <taxon>Hypocreomycetidae</taxon>
        <taxon>Hypocreales</taxon>
        <taxon>Clavicipitaceae</taxon>
        <taxon>Metarhizium</taxon>
    </lineage>
</organism>
<gene>
    <name evidence="1" type="ORF">MAC_02298</name>
</gene>
<dbReference type="HOGENOM" id="CLU_1777920_0_0_1"/>
<dbReference type="EMBL" id="GL698480">
    <property type="protein sequence ID" value="EFY91708.1"/>
    <property type="molecule type" value="Genomic_DNA"/>
</dbReference>
<reference evidence="1 2" key="1">
    <citation type="journal article" date="2011" name="PLoS Genet.">
        <title>Genome sequencing and comparative transcriptomics of the model entomopathogenic fungi Metarhizium anisopliae and M. acridum.</title>
        <authorList>
            <person name="Gao Q."/>
            <person name="Jin K."/>
            <person name="Ying S.H."/>
            <person name="Zhang Y."/>
            <person name="Xiao G."/>
            <person name="Shang Y."/>
            <person name="Duan Z."/>
            <person name="Hu X."/>
            <person name="Xie X.Q."/>
            <person name="Zhou G."/>
            <person name="Peng G."/>
            <person name="Luo Z."/>
            <person name="Huang W."/>
            <person name="Wang B."/>
            <person name="Fang W."/>
            <person name="Wang S."/>
            <person name="Zhong Y."/>
            <person name="Ma L.J."/>
            <person name="St Leger R.J."/>
            <person name="Zhao G.P."/>
            <person name="Pei Y."/>
            <person name="Feng M.G."/>
            <person name="Xia Y."/>
            <person name="Wang C."/>
        </authorList>
    </citation>
    <scope>NUCLEOTIDE SEQUENCE [LARGE SCALE GENOMIC DNA]</scope>
    <source>
        <strain evidence="1 2">CQMa 102</strain>
    </source>
</reference>
<keyword evidence="2" id="KW-1185">Reference proteome</keyword>
<protein>
    <submittedName>
        <fullName evidence="1">Rhs family protein</fullName>
    </submittedName>
</protein>
<dbReference type="AlphaFoldDB" id="E9DXF0"/>